<name>A0ABP0GRL3_CLALP</name>
<proteinExistence type="predicted"/>
<organism evidence="1 2">
    <name type="scientific">Clavelina lepadiformis</name>
    <name type="common">Light-bulb sea squirt</name>
    <name type="synonym">Ascidia lepadiformis</name>
    <dbReference type="NCBI Taxonomy" id="159417"/>
    <lineage>
        <taxon>Eukaryota</taxon>
        <taxon>Metazoa</taxon>
        <taxon>Chordata</taxon>
        <taxon>Tunicata</taxon>
        <taxon>Ascidiacea</taxon>
        <taxon>Aplousobranchia</taxon>
        <taxon>Clavelinidae</taxon>
        <taxon>Clavelina</taxon>
    </lineage>
</organism>
<comment type="caution">
    <text evidence="1">The sequence shown here is derived from an EMBL/GenBank/DDBJ whole genome shotgun (WGS) entry which is preliminary data.</text>
</comment>
<dbReference type="Proteomes" id="UP001642483">
    <property type="component" value="Unassembled WGS sequence"/>
</dbReference>
<gene>
    <name evidence="1" type="ORF">CVLEPA_LOCUS27742</name>
</gene>
<protein>
    <submittedName>
        <fullName evidence="1">Uncharacterized protein</fullName>
    </submittedName>
</protein>
<dbReference type="EMBL" id="CAWYQH010000141">
    <property type="protein sequence ID" value="CAK8694371.1"/>
    <property type="molecule type" value="Genomic_DNA"/>
</dbReference>
<accession>A0ABP0GRL3</accession>
<sequence length="132" mass="15072">MMRDVSFLGGDSRCRRYVNDLPRVAPRYSLFEHRTKGNKRFIDDNPELTFYFFVGLNTENTESYQKEQGLAEAPEGCKKAPKLQRKHKITKSKLYLLDHQKETFGADAFPNKGPSHNNTCKGSISATRATVI</sequence>
<reference evidence="1 2" key="1">
    <citation type="submission" date="2024-02" db="EMBL/GenBank/DDBJ databases">
        <authorList>
            <person name="Daric V."/>
            <person name="Darras S."/>
        </authorList>
    </citation>
    <scope>NUCLEOTIDE SEQUENCE [LARGE SCALE GENOMIC DNA]</scope>
</reference>
<evidence type="ECO:0000313" key="1">
    <source>
        <dbReference type="EMBL" id="CAK8694371.1"/>
    </source>
</evidence>
<keyword evidence="2" id="KW-1185">Reference proteome</keyword>
<evidence type="ECO:0000313" key="2">
    <source>
        <dbReference type="Proteomes" id="UP001642483"/>
    </source>
</evidence>